<dbReference type="Proteomes" id="UP000692954">
    <property type="component" value="Unassembled WGS sequence"/>
</dbReference>
<accession>A0A8S1M718</accession>
<organism evidence="1 2">
    <name type="scientific">Paramecium sonneborni</name>
    <dbReference type="NCBI Taxonomy" id="65129"/>
    <lineage>
        <taxon>Eukaryota</taxon>
        <taxon>Sar</taxon>
        <taxon>Alveolata</taxon>
        <taxon>Ciliophora</taxon>
        <taxon>Intramacronucleata</taxon>
        <taxon>Oligohymenophorea</taxon>
        <taxon>Peniculida</taxon>
        <taxon>Parameciidae</taxon>
        <taxon>Paramecium</taxon>
    </lineage>
</organism>
<dbReference type="AlphaFoldDB" id="A0A8S1M718"/>
<evidence type="ECO:0000313" key="1">
    <source>
        <dbReference type="EMBL" id="CAD8074602.1"/>
    </source>
</evidence>
<gene>
    <name evidence="1" type="ORF">PSON_ATCC_30995.1.T0320182</name>
</gene>
<comment type="caution">
    <text evidence="1">The sequence shown here is derived from an EMBL/GenBank/DDBJ whole genome shotgun (WGS) entry which is preliminary data.</text>
</comment>
<keyword evidence="2" id="KW-1185">Reference proteome</keyword>
<dbReference type="OrthoDB" id="291253at2759"/>
<reference evidence="1" key="1">
    <citation type="submission" date="2021-01" db="EMBL/GenBank/DDBJ databases">
        <authorList>
            <consortium name="Genoscope - CEA"/>
            <person name="William W."/>
        </authorList>
    </citation>
    <scope>NUCLEOTIDE SEQUENCE</scope>
</reference>
<sequence length="111" mass="12650">MNDDFDNVAFIPNQIAEKAFQKGVTEGKAKVDANIYNDSYIKGWNQGAIVGMIESQISILKIIDPTLSIQKYEEQLKKLESIEDLIKLRKTLTMLYPLKGLIQLKKQSLDF</sequence>
<protein>
    <submittedName>
        <fullName evidence="1">Uncharacterized protein</fullName>
    </submittedName>
</protein>
<dbReference type="EMBL" id="CAJJDN010000032">
    <property type="protein sequence ID" value="CAD8074602.1"/>
    <property type="molecule type" value="Genomic_DNA"/>
</dbReference>
<proteinExistence type="predicted"/>
<name>A0A8S1M718_9CILI</name>
<evidence type="ECO:0000313" key="2">
    <source>
        <dbReference type="Proteomes" id="UP000692954"/>
    </source>
</evidence>